<dbReference type="PANTHER" id="PTHR21198">
    <property type="entry name" value="GLUTAMATE RACEMASE"/>
    <property type="match status" value="1"/>
</dbReference>
<reference evidence="3" key="1">
    <citation type="journal article" date="2014" name="Int. J. Syst. Evol. Microbiol.">
        <title>Complete genome sequence of Corynebacterium casei LMG S-19264T (=DSM 44701T), isolated from a smear-ripened cheese.</title>
        <authorList>
            <consortium name="US DOE Joint Genome Institute (JGI-PGF)"/>
            <person name="Walter F."/>
            <person name="Albersmeier A."/>
            <person name="Kalinowski J."/>
            <person name="Ruckert C."/>
        </authorList>
    </citation>
    <scope>NUCLEOTIDE SEQUENCE</scope>
    <source>
        <strain evidence="3">CGMCC 1.15725</strain>
    </source>
</reference>
<gene>
    <name evidence="3" type="ORF">GCM10011611_05500</name>
</gene>
<accession>A0A8J2YPJ4</accession>
<name>A0A8J2YPJ4_9PROT</name>
<dbReference type="NCBIfam" id="TIGR00035">
    <property type="entry name" value="asp_race"/>
    <property type="match status" value="1"/>
</dbReference>
<dbReference type="Pfam" id="PF01177">
    <property type="entry name" value="Asp_Glu_race"/>
    <property type="match status" value="1"/>
</dbReference>
<keyword evidence="4" id="KW-1185">Reference proteome</keyword>
<proteinExistence type="inferred from homology"/>
<dbReference type="InterPro" id="IPR004380">
    <property type="entry name" value="Asp_race"/>
</dbReference>
<dbReference type="PANTHER" id="PTHR21198:SF7">
    <property type="entry name" value="ASPARTATE-GLUTAMATE RACEMASE FAMILY"/>
    <property type="match status" value="1"/>
</dbReference>
<dbReference type="Proteomes" id="UP000646365">
    <property type="component" value="Unassembled WGS sequence"/>
</dbReference>
<protein>
    <submittedName>
        <fullName evidence="3">Aspartate racemase</fullName>
    </submittedName>
</protein>
<dbReference type="GO" id="GO:0047661">
    <property type="term" value="F:amino-acid racemase activity"/>
    <property type="evidence" value="ECO:0007669"/>
    <property type="project" value="InterPro"/>
</dbReference>
<dbReference type="Gene3D" id="3.40.50.1860">
    <property type="match status" value="2"/>
</dbReference>
<evidence type="ECO:0000313" key="4">
    <source>
        <dbReference type="Proteomes" id="UP000646365"/>
    </source>
</evidence>
<sequence>MGVLGGMGPAATADFLAKLVAATPAASDQEHLPVIARSIPAIPDRSRAILCDGPSPLPALKAGLAQLRAAGCTLAVMPCNTAHHWFEPLAREMPMLHIVDAVADALRRFGVTAGPVGLLATSGTIAAGIYQNRLAYQDRRTGTGFEILVPTPDEQTRLVEASIRAIKAGHWTDAQAALEQAVARLRESGVQATVLGCTELPLVLRPEAADHPLVDSTAALAEACVAALRGTGMGRAA</sequence>
<dbReference type="EMBL" id="BMJQ01000001">
    <property type="protein sequence ID" value="GGF02891.1"/>
    <property type="molecule type" value="Genomic_DNA"/>
</dbReference>
<comment type="caution">
    <text evidence="3">The sequence shown here is derived from an EMBL/GenBank/DDBJ whole genome shotgun (WGS) entry which is preliminary data.</text>
</comment>
<dbReference type="AlphaFoldDB" id="A0A8J2YPJ4"/>
<dbReference type="InterPro" id="IPR001920">
    <property type="entry name" value="Asp/Glu_race"/>
</dbReference>
<comment type="similarity">
    <text evidence="1">Belongs to the aspartate/glutamate racemases family.</text>
</comment>
<evidence type="ECO:0000256" key="2">
    <source>
        <dbReference type="ARBA" id="ARBA00023235"/>
    </source>
</evidence>
<dbReference type="InterPro" id="IPR015942">
    <property type="entry name" value="Asp/Glu/hydantoin_racemase"/>
</dbReference>
<evidence type="ECO:0000256" key="1">
    <source>
        <dbReference type="ARBA" id="ARBA00007847"/>
    </source>
</evidence>
<reference evidence="3" key="2">
    <citation type="submission" date="2020-09" db="EMBL/GenBank/DDBJ databases">
        <authorList>
            <person name="Sun Q."/>
            <person name="Zhou Y."/>
        </authorList>
    </citation>
    <scope>NUCLEOTIDE SEQUENCE</scope>
    <source>
        <strain evidence="3">CGMCC 1.15725</strain>
    </source>
</reference>
<evidence type="ECO:0000313" key="3">
    <source>
        <dbReference type="EMBL" id="GGF02891.1"/>
    </source>
</evidence>
<keyword evidence="2" id="KW-0413">Isomerase</keyword>
<organism evidence="3 4">
    <name type="scientific">Aliidongia dinghuensis</name>
    <dbReference type="NCBI Taxonomy" id="1867774"/>
    <lineage>
        <taxon>Bacteria</taxon>
        <taxon>Pseudomonadati</taxon>
        <taxon>Pseudomonadota</taxon>
        <taxon>Alphaproteobacteria</taxon>
        <taxon>Rhodospirillales</taxon>
        <taxon>Dongiaceae</taxon>
        <taxon>Aliidongia</taxon>
    </lineage>
</organism>
<dbReference type="SUPFAM" id="SSF53681">
    <property type="entry name" value="Aspartate/glutamate racemase"/>
    <property type="match status" value="2"/>
</dbReference>